<evidence type="ECO:0000313" key="2">
    <source>
        <dbReference type="Proteomes" id="UP001152795"/>
    </source>
</evidence>
<evidence type="ECO:0000313" key="1">
    <source>
        <dbReference type="EMBL" id="CAB3994514.1"/>
    </source>
</evidence>
<proteinExistence type="predicted"/>
<sequence length="141" mass="16201">MLFYNNSAPCNWPLGPSLIQKTIRRMAYGEEGYPGIPESLFQKLTDMEKETRVPKKNDRILLGQGSDGQGQSTHLLITQPGNCFRRYCIANMRRNFSLLPPYVIPIDIVNMKVSLYNVVTYDLEILSRVEISFNKVWAKNN</sequence>
<keyword evidence="2" id="KW-1185">Reference proteome</keyword>
<dbReference type="AlphaFoldDB" id="A0A6S7GM00"/>
<protein>
    <submittedName>
        <fullName evidence="1">Uncharacterized protein</fullName>
    </submittedName>
</protein>
<dbReference type="Proteomes" id="UP001152795">
    <property type="component" value="Unassembled WGS sequence"/>
</dbReference>
<dbReference type="EMBL" id="CACRXK020002480">
    <property type="protein sequence ID" value="CAB3994514.1"/>
    <property type="molecule type" value="Genomic_DNA"/>
</dbReference>
<name>A0A6S7GM00_PARCT</name>
<reference evidence="1" key="1">
    <citation type="submission" date="2020-04" db="EMBL/GenBank/DDBJ databases">
        <authorList>
            <person name="Alioto T."/>
            <person name="Alioto T."/>
            <person name="Gomez Garrido J."/>
        </authorList>
    </citation>
    <scope>NUCLEOTIDE SEQUENCE</scope>
    <source>
        <strain evidence="1">A484AB</strain>
    </source>
</reference>
<organism evidence="1 2">
    <name type="scientific">Paramuricea clavata</name>
    <name type="common">Red gorgonian</name>
    <name type="synonym">Violescent sea-whip</name>
    <dbReference type="NCBI Taxonomy" id="317549"/>
    <lineage>
        <taxon>Eukaryota</taxon>
        <taxon>Metazoa</taxon>
        <taxon>Cnidaria</taxon>
        <taxon>Anthozoa</taxon>
        <taxon>Octocorallia</taxon>
        <taxon>Malacalcyonacea</taxon>
        <taxon>Plexauridae</taxon>
        <taxon>Paramuricea</taxon>
    </lineage>
</organism>
<comment type="caution">
    <text evidence="1">The sequence shown here is derived from an EMBL/GenBank/DDBJ whole genome shotgun (WGS) entry which is preliminary data.</text>
</comment>
<accession>A0A6S7GM00</accession>
<gene>
    <name evidence="1" type="ORF">PACLA_8A038811</name>
</gene>